<accession>A0A4R6QPV0</accession>
<proteinExistence type="predicted"/>
<dbReference type="EMBL" id="SNXS01000003">
    <property type="protein sequence ID" value="TDP71244.1"/>
    <property type="molecule type" value="Genomic_DNA"/>
</dbReference>
<dbReference type="InParanoid" id="A0A4R6QPV0"/>
<evidence type="ECO:0000259" key="1">
    <source>
        <dbReference type="Pfam" id="PF10006"/>
    </source>
</evidence>
<dbReference type="InterPro" id="IPR018720">
    <property type="entry name" value="DUF2249"/>
</dbReference>
<comment type="caution">
    <text evidence="2">The sequence shown here is derived from an EMBL/GenBank/DDBJ whole genome shotgun (WGS) entry which is preliminary data.</text>
</comment>
<reference evidence="2 3" key="1">
    <citation type="submission" date="2019-03" db="EMBL/GenBank/DDBJ databases">
        <title>Genomic Encyclopedia of Type Strains, Phase IV (KMG-IV): sequencing the most valuable type-strain genomes for metagenomic binning, comparative biology and taxonomic classification.</title>
        <authorList>
            <person name="Goeker M."/>
        </authorList>
    </citation>
    <scope>NUCLEOTIDE SEQUENCE [LARGE SCALE GENOMIC DNA]</scope>
    <source>
        <strain evidence="2 3">DSM 16998</strain>
    </source>
</reference>
<evidence type="ECO:0000313" key="2">
    <source>
        <dbReference type="EMBL" id="TDP71244.1"/>
    </source>
</evidence>
<sequence length="93" mass="10049">MTQTTAIDVRSIAPRDRHPTIFSTFRGLASGEAIELVNDHDPRPLYHQLQAEFPAGFSWDYLEAGPATWRVSITRLGDAPKKSGCCGCCGGGA</sequence>
<dbReference type="RefSeq" id="WP_133701033.1">
    <property type="nucleotide sequence ID" value="NZ_SNXS01000003.1"/>
</dbReference>
<gene>
    <name evidence="2" type="ORF">DES47_103224</name>
</gene>
<dbReference type="AlphaFoldDB" id="A0A4R6QPV0"/>
<dbReference type="Pfam" id="PF10006">
    <property type="entry name" value="DUF2249"/>
    <property type="match status" value="1"/>
</dbReference>
<evidence type="ECO:0000313" key="3">
    <source>
        <dbReference type="Proteomes" id="UP000295361"/>
    </source>
</evidence>
<protein>
    <submittedName>
        <fullName evidence="2">Uncharacterized protein (DUF2249 family)</fullName>
    </submittedName>
</protein>
<name>A0A4R6QPV0_9BURK</name>
<dbReference type="OrthoDB" id="8451629at2"/>
<keyword evidence="3" id="KW-1185">Reference proteome</keyword>
<dbReference type="Proteomes" id="UP000295361">
    <property type="component" value="Unassembled WGS sequence"/>
</dbReference>
<feature type="domain" description="DUF2249" evidence="1">
    <location>
        <begin position="7"/>
        <end position="75"/>
    </location>
</feature>
<organism evidence="2 3">
    <name type="scientific">Roseateles toxinivorans</name>
    <dbReference type="NCBI Taxonomy" id="270368"/>
    <lineage>
        <taxon>Bacteria</taxon>
        <taxon>Pseudomonadati</taxon>
        <taxon>Pseudomonadota</taxon>
        <taxon>Betaproteobacteria</taxon>
        <taxon>Burkholderiales</taxon>
        <taxon>Sphaerotilaceae</taxon>
        <taxon>Roseateles</taxon>
    </lineage>
</organism>